<dbReference type="Proteomes" id="UP000183995">
    <property type="component" value="Unassembled WGS sequence"/>
</dbReference>
<dbReference type="InterPro" id="IPR022689">
    <property type="entry name" value="Iron_dep_repressor"/>
</dbReference>
<dbReference type="PANTHER" id="PTHR33238">
    <property type="entry name" value="IRON (METAL) DEPENDENT REPRESSOR, DTXR FAMILY"/>
    <property type="match status" value="1"/>
</dbReference>
<comment type="subcellular location">
    <subcellularLocation>
        <location evidence="1">Cytoplasm</location>
    </subcellularLocation>
</comment>
<dbReference type="SUPFAM" id="SSF158911">
    <property type="entry name" value="NEAT domain-like"/>
    <property type="match status" value="1"/>
</dbReference>
<keyword evidence="5" id="KW-1185">Reference proteome</keyword>
<dbReference type="STRING" id="1123282.SAMN02745823_01344"/>
<dbReference type="SMART" id="SM00529">
    <property type="entry name" value="HTH_DTXR"/>
    <property type="match status" value="1"/>
</dbReference>
<evidence type="ECO:0000313" key="5">
    <source>
        <dbReference type="Proteomes" id="UP000183995"/>
    </source>
</evidence>
<reference evidence="4 5" key="1">
    <citation type="submission" date="2016-11" db="EMBL/GenBank/DDBJ databases">
        <authorList>
            <person name="Jaros S."/>
            <person name="Januszkiewicz K."/>
            <person name="Wedrychowicz H."/>
        </authorList>
    </citation>
    <scope>NUCLEOTIDE SEQUENCE [LARGE SCALE GENOMIC DNA]</scope>
    <source>
        <strain evidence="4 5">DSM 10068</strain>
    </source>
</reference>
<evidence type="ECO:0000259" key="3">
    <source>
        <dbReference type="Pfam" id="PF12802"/>
    </source>
</evidence>
<evidence type="ECO:0000256" key="2">
    <source>
        <dbReference type="ARBA" id="ARBA00011738"/>
    </source>
</evidence>
<organism evidence="4 5">
    <name type="scientific">Sporobacter termitidis DSM 10068</name>
    <dbReference type="NCBI Taxonomy" id="1123282"/>
    <lineage>
        <taxon>Bacteria</taxon>
        <taxon>Bacillati</taxon>
        <taxon>Bacillota</taxon>
        <taxon>Clostridia</taxon>
        <taxon>Eubacteriales</taxon>
        <taxon>Oscillospiraceae</taxon>
        <taxon>Sporobacter</taxon>
    </lineage>
</organism>
<dbReference type="InterPro" id="IPR037250">
    <property type="entry name" value="NEAT_dom_sf"/>
</dbReference>
<dbReference type="GO" id="GO:0046914">
    <property type="term" value="F:transition metal ion binding"/>
    <property type="evidence" value="ECO:0007669"/>
    <property type="project" value="InterPro"/>
</dbReference>
<proteinExistence type="predicted"/>
<dbReference type="InterPro" id="IPR000835">
    <property type="entry name" value="HTH_MarR-typ"/>
</dbReference>
<dbReference type="Gene3D" id="1.10.10.10">
    <property type="entry name" value="Winged helix-like DNA-binding domain superfamily/Winged helix DNA-binding domain"/>
    <property type="match status" value="1"/>
</dbReference>
<comment type="subunit">
    <text evidence="2">Homodimer.</text>
</comment>
<dbReference type="RefSeq" id="WP_073076975.1">
    <property type="nucleotide sequence ID" value="NZ_FQXV01000003.1"/>
</dbReference>
<dbReference type="SUPFAM" id="SSF46785">
    <property type="entry name" value="Winged helix' DNA-binding domain"/>
    <property type="match status" value="1"/>
</dbReference>
<dbReference type="GO" id="GO:0003700">
    <property type="term" value="F:DNA-binding transcription factor activity"/>
    <property type="evidence" value="ECO:0007669"/>
    <property type="project" value="InterPro"/>
</dbReference>
<dbReference type="GO" id="GO:0005737">
    <property type="term" value="C:cytoplasm"/>
    <property type="evidence" value="ECO:0007669"/>
    <property type="project" value="UniProtKB-SubCell"/>
</dbReference>
<dbReference type="Gene3D" id="2.60.40.1850">
    <property type="match status" value="1"/>
</dbReference>
<sequence length="269" mass="29787">MLTPRQARYLLAIHEMRGRERSMSRLAETLGVSKPSVTNMINAFKQKGLVDKGGSLVLTAQGKALANEILSRQALLSAYFSRELGLAAEDIRNDVLALMFEMSSKFTESLIRKIETDAAKAELRRFSGSVYLTNFEGILPDGIYELPFRLLKENNGQLSMGDKGFIHPARLVVTGGFGVISLRAVPVTHKALRGDLLKGRLARLFYWNGADFAEAAEQDGVYSLPVMGMHWRHDAEKNVDFGVVRIKVHASVGIFNMPDSVADLAIYLE</sequence>
<protein>
    <submittedName>
        <fullName evidence="4">Mn-dependent transcriptional regulator, DtxR family</fullName>
    </submittedName>
</protein>
<dbReference type="InterPro" id="IPR050536">
    <property type="entry name" value="DtxR_MntR_Metal-Reg"/>
</dbReference>
<dbReference type="OrthoDB" id="2032200at2"/>
<dbReference type="AlphaFoldDB" id="A0A1M5WLH0"/>
<gene>
    <name evidence="4" type="ORF">SAMN02745823_01344</name>
</gene>
<evidence type="ECO:0000313" key="4">
    <source>
        <dbReference type="EMBL" id="SHH88262.1"/>
    </source>
</evidence>
<feature type="domain" description="HTH marR-type" evidence="3">
    <location>
        <begin position="2"/>
        <end position="53"/>
    </location>
</feature>
<dbReference type="PANTHER" id="PTHR33238:SF11">
    <property type="entry name" value="TRANSCRIPTIONAL REGULATOR MNTR"/>
    <property type="match status" value="1"/>
</dbReference>
<dbReference type="InterPro" id="IPR036390">
    <property type="entry name" value="WH_DNA-bd_sf"/>
</dbReference>
<accession>A0A1M5WLH0</accession>
<name>A0A1M5WLH0_9FIRM</name>
<evidence type="ECO:0000256" key="1">
    <source>
        <dbReference type="ARBA" id="ARBA00004496"/>
    </source>
</evidence>
<dbReference type="InterPro" id="IPR036388">
    <property type="entry name" value="WH-like_DNA-bd_sf"/>
</dbReference>
<dbReference type="EMBL" id="FQXV01000003">
    <property type="protein sequence ID" value="SHH88262.1"/>
    <property type="molecule type" value="Genomic_DNA"/>
</dbReference>
<dbReference type="Pfam" id="PF12802">
    <property type="entry name" value="MarR_2"/>
    <property type="match status" value="1"/>
</dbReference>